<proteinExistence type="predicted"/>
<dbReference type="Gene3D" id="1.20.58.70">
    <property type="match status" value="1"/>
</dbReference>
<dbReference type="InterPro" id="IPR013087">
    <property type="entry name" value="Znf_C2H2_type"/>
</dbReference>
<evidence type="ECO:0000256" key="1">
    <source>
        <dbReference type="ARBA" id="ARBA00022723"/>
    </source>
</evidence>
<evidence type="ECO:0000313" key="10">
    <source>
        <dbReference type="Proteomes" id="UP000198287"/>
    </source>
</evidence>
<dbReference type="InterPro" id="IPR036236">
    <property type="entry name" value="Znf_C2H2_sf"/>
</dbReference>
<keyword evidence="2" id="KW-0677">Repeat</keyword>
<keyword evidence="10" id="KW-1185">Reference proteome</keyword>
<feature type="compositionally biased region" description="Polar residues" evidence="7">
    <location>
        <begin position="447"/>
        <end position="467"/>
    </location>
</feature>
<evidence type="ECO:0000313" key="9">
    <source>
        <dbReference type="EMBL" id="OXA56291.1"/>
    </source>
</evidence>
<feature type="compositionally biased region" description="Polar residues" evidence="7">
    <location>
        <begin position="429"/>
        <end position="439"/>
    </location>
</feature>
<evidence type="ECO:0000259" key="8">
    <source>
        <dbReference type="PROSITE" id="PS50157"/>
    </source>
</evidence>
<dbReference type="OrthoDB" id="654211at2759"/>
<dbReference type="Pfam" id="PF14523">
    <property type="entry name" value="Syntaxin_2"/>
    <property type="match status" value="1"/>
</dbReference>
<sequence length="467" mass="53695">MSFSKLEEIVELKFGDIDKYVRSIKNRLERVGTDGLSEELTKVDRLVEKAKKLVLETNMSMCELHKVELDSTSKRIKRREKLAKDFGEILEGFRETMWSVIKKKKNLMSTKSDQPPRRHLNLSDVPDGTAVYFIEKIDGRYTVSAKQKDELFEMKGVEPNRVLVQLYRDALFRPRELTYGESSLKDKFLWAKSAIHLTNNRDKMDGVTGSSCSYSDKWKIHLYADPIDVIDPLLFGASFKSAGVLKNYVRDYKEAKCSIKPKTTTSSKLLNKTMKCALHRMNQRNRNENLEGRPANWDAISVIIDVISLQHVRTHTGEKPFVCENCDRGFTDQTSYNRHVRNGCTIKGKGRKLGFKQIEKIRQNVVVPSAPNKSSPNANTEVAELRKENITLKTSLKEKDESLKEKDKTIILLNQTIARLEKKLAKRNPFSNVQNSNPMQHKRAHSPTDNNPRFNKKSSTNNENNHY</sequence>
<dbReference type="GO" id="GO:0005634">
    <property type="term" value="C:nucleus"/>
    <property type="evidence" value="ECO:0007669"/>
    <property type="project" value="TreeGrafter"/>
</dbReference>
<accession>A0A226EHS3</accession>
<reference evidence="9 10" key="1">
    <citation type="submission" date="2015-12" db="EMBL/GenBank/DDBJ databases">
        <title>The genome of Folsomia candida.</title>
        <authorList>
            <person name="Faddeeva A."/>
            <person name="Derks M.F."/>
            <person name="Anvar Y."/>
            <person name="Smit S."/>
            <person name="Van Straalen N."/>
            <person name="Roelofs D."/>
        </authorList>
    </citation>
    <scope>NUCLEOTIDE SEQUENCE [LARGE SCALE GENOMIC DNA]</scope>
    <source>
        <strain evidence="9 10">VU population</strain>
        <tissue evidence="9">Whole body</tissue>
    </source>
</reference>
<evidence type="ECO:0000256" key="5">
    <source>
        <dbReference type="ARBA" id="ARBA00023242"/>
    </source>
</evidence>
<dbReference type="AlphaFoldDB" id="A0A226EHS3"/>
<gene>
    <name evidence="9" type="ORF">Fcan01_09323</name>
</gene>
<dbReference type="SUPFAM" id="SSF57667">
    <property type="entry name" value="beta-beta-alpha zinc fingers"/>
    <property type="match status" value="1"/>
</dbReference>
<dbReference type="Proteomes" id="UP000198287">
    <property type="component" value="Unassembled WGS sequence"/>
</dbReference>
<evidence type="ECO:0000256" key="2">
    <source>
        <dbReference type="ARBA" id="ARBA00022737"/>
    </source>
</evidence>
<evidence type="ECO:0000256" key="4">
    <source>
        <dbReference type="ARBA" id="ARBA00022833"/>
    </source>
</evidence>
<dbReference type="GO" id="GO:0016020">
    <property type="term" value="C:membrane"/>
    <property type="evidence" value="ECO:0007669"/>
    <property type="project" value="InterPro"/>
</dbReference>
<dbReference type="PANTHER" id="PTHR24393">
    <property type="entry name" value="ZINC FINGER PROTEIN"/>
    <property type="match status" value="1"/>
</dbReference>
<feature type="region of interest" description="Disordered" evidence="7">
    <location>
        <begin position="427"/>
        <end position="467"/>
    </location>
</feature>
<evidence type="ECO:0000256" key="3">
    <source>
        <dbReference type="ARBA" id="ARBA00022771"/>
    </source>
</evidence>
<dbReference type="InterPro" id="IPR006011">
    <property type="entry name" value="Syntaxin_N"/>
</dbReference>
<keyword evidence="1" id="KW-0479">Metal-binding</keyword>
<dbReference type="Gene3D" id="3.30.160.60">
    <property type="entry name" value="Classic Zinc Finger"/>
    <property type="match status" value="1"/>
</dbReference>
<protein>
    <submittedName>
        <fullName evidence="9">Zinc finger and BTB domain-containing protein 24</fullName>
    </submittedName>
</protein>
<keyword evidence="5" id="KW-0539">Nucleus</keyword>
<keyword evidence="3 6" id="KW-0863">Zinc-finger</keyword>
<name>A0A226EHS3_FOLCA</name>
<dbReference type="GO" id="GO:0001228">
    <property type="term" value="F:DNA-binding transcription activator activity, RNA polymerase II-specific"/>
    <property type="evidence" value="ECO:0007669"/>
    <property type="project" value="TreeGrafter"/>
</dbReference>
<dbReference type="FunFam" id="3.30.160.60:FF:000100">
    <property type="entry name" value="Zinc finger 45-like"/>
    <property type="match status" value="1"/>
</dbReference>
<keyword evidence="4" id="KW-0862">Zinc</keyword>
<dbReference type="PANTHER" id="PTHR24393:SF34">
    <property type="entry name" value="PR_SET DOMAIN 13"/>
    <property type="match status" value="1"/>
</dbReference>
<evidence type="ECO:0000256" key="7">
    <source>
        <dbReference type="SAM" id="MobiDB-lite"/>
    </source>
</evidence>
<evidence type="ECO:0000256" key="6">
    <source>
        <dbReference type="PROSITE-ProRule" id="PRU00042"/>
    </source>
</evidence>
<dbReference type="PROSITE" id="PS50157">
    <property type="entry name" value="ZINC_FINGER_C2H2_2"/>
    <property type="match status" value="1"/>
</dbReference>
<dbReference type="GO" id="GO:0008270">
    <property type="term" value="F:zinc ion binding"/>
    <property type="evidence" value="ECO:0007669"/>
    <property type="project" value="UniProtKB-KW"/>
</dbReference>
<comment type="caution">
    <text evidence="9">The sequence shown here is derived from an EMBL/GenBank/DDBJ whole genome shotgun (WGS) entry which is preliminary data.</text>
</comment>
<organism evidence="9 10">
    <name type="scientific">Folsomia candida</name>
    <name type="common">Springtail</name>
    <dbReference type="NCBI Taxonomy" id="158441"/>
    <lineage>
        <taxon>Eukaryota</taxon>
        <taxon>Metazoa</taxon>
        <taxon>Ecdysozoa</taxon>
        <taxon>Arthropoda</taxon>
        <taxon>Hexapoda</taxon>
        <taxon>Collembola</taxon>
        <taxon>Entomobryomorpha</taxon>
        <taxon>Isotomoidea</taxon>
        <taxon>Isotomidae</taxon>
        <taxon>Proisotominae</taxon>
        <taxon>Folsomia</taxon>
    </lineage>
</organism>
<dbReference type="GO" id="GO:0000978">
    <property type="term" value="F:RNA polymerase II cis-regulatory region sequence-specific DNA binding"/>
    <property type="evidence" value="ECO:0007669"/>
    <property type="project" value="TreeGrafter"/>
</dbReference>
<feature type="domain" description="C2H2-type" evidence="8">
    <location>
        <begin position="321"/>
        <end position="341"/>
    </location>
</feature>
<dbReference type="EMBL" id="LNIX01000004">
    <property type="protein sequence ID" value="OXA56291.1"/>
    <property type="molecule type" value="Genomic_DNA"/>
</dbReference>